<gene>
    <name evidence="6" type="ORF">NIES2119_05195</name>
</gene>
<dbReference type="PANTHER" id="PTHR36974">
    <property type="entry name" value="MEMBRANE PROTEIN-RELATED"/>
    <property type="match status" value="1"/>
</dbReference>
<feature type="transmembrane region" description="Helical" evidence="5">
    <location>
        <begin position="108"/>
        <end position="126"/>
    </location>
</feature>
<feature type="transmembrane region" description="Helical" evidence="5">
    <location>
        <begin position="60"/>
        <end position="87"/>
    </location>
</feature>
<dbReference type="STRING" id="454136.NIES2119_05195"/>
<comment type="subcellular location">
    <subcellularLocation>
        <location evidence="1">Membrane</location>
        <topology evidence="1">Multi-pass membrane protein</topology>
    </subcellularLocation>
</comment>
<dbReference type="PANTHER" id="PTHR36974:SF1">
    <property type="entry name" value="DOXX FAMILY MEMBRANE PROTEIN"/>
    <property type="match status" value="1"/>
</dbReference>
<evidence type="ECO:0008006" key="8">
    <source>
        <dbReference type="Google" id="ProtNLM"/>
    </source>
</evidence>
<protein>
    <recommendedName>
        <fullName evidence="8">DoxX family protein</fullName>
    </recommendedName>
</protein>
<proteinExistence type="predicted"/>
<dbReference type="InterPro" id="IPR032808">
    <property type="entry name" value="DoxX"/>
</dbReference>
<evidence type="ECO:0000256" key="5">
    <source>
        <dbReference type="SAM" id="Phobius"/>
    </source>
</evidence>
<evidence type="ECO:0000313" key="6">
    <source>
        <dbReference type="EMBL" id="OKH39792.1"/>
    </source>
</evidence>
<sequence>MNQPSKNFHFQKEFLRVFLAISIIVVGITHFVRPEQYARIVPPQLPYPFELVYISGFFEILGGIGLLIPFVSVAAAWGLIALFIAVFPANINMTVNNIQINGIPHNQAFYWARLPFQAVLIAWAWWYTRKPQQQPGAKQVIEQTGTLMNEVATTQDN</sequence>
<evidence type="ECO:0000256" key="3">
    <source>
        <dbReference type="ARBA" id="ARBA00022989"/>
    </source>
</evidence>
<dbReference type="AlphaFoldDB" id="A0A1U7IR31"/>
<feature type="transmembrane region" description="Helical" evidence="5">
    <location>
        <begin position="14"/>
        <end position="32"/>
    </location>
</feature>
<keyword evidence="3 5" id="KW-1133">Transmembrane helix</keyword>
<accession>A0A1U7IR31</accession>
<name>A0A1U7IR31_9CYAN</name>
<reference evidence="6 7" key="1">
    <citation type="submission" date="2016-11" db="EMBL/GenBank/DDBJ databases">
        <title>Draft Genome Sequences of Nine Cyanobacterial Strains from Diverse Habitats.</title>
        <authorList>
            <person name="Zhu T."/>
            <person name="Hou S."/>
            <person name="Lu X."/>
            <person name="Hess W.R."/>
        </authorList>
    </citation>
    <scope>NUCLEOTIDE SEQUENCE [LARGE SCALE GENOMIC DNA]</scope>
    <source>
        <strain evidence="6 7">IAM M-71</strain>
    </source>
</reference>
<dbReference type="Pfam" id="PF13564">
    <property type="entry name" value="DoxX_2"/>
    <property type="match status" value="1"/>
</dbReference>
<comment type="caution">
    <text evidence="6">The sequence shown here is derived from an EMBL/GenBank/DDBJ whole genome shotgun (WGS) entry which is preliminary data.</text>
</comment>
<evidence type="ECO:0000256" key="1">
    <source>
        <dbReference type="ARBA" id="ARBA00004141"/>
    </source>
</evidence>
<evidence type="ECO:0000256" key="4">
    <source>
        <dbReference type="ARBA" id="ARBA00023136"/>
    </source>
</evidence>
<keyword evidence="2 5" id="KW-0812">Transmembrane</keyword>
<keyword evidence="4 5" id="KW-0472">Membrane</keyword>
<evidence type="ECO:0000256" key="2">
    <source>
        <dbReference type="ARBA" id="ARBA00022692"/>
    </source>
</evidence>
<evidence type="ECO:0000313" key="7">
    <source>
        <dbReference type="Proteomes" id="UP000185860"/>
    </source>
</evidence>
<organism evidence="6 7">
    <name type="scientific">[Phormidium ambiguum] IAM M-71</name>
    <dbReference type="NCBI Taxonomy" id="454136"/>
    <lineage>
        <taxon>Bacteria</taxon>
        <taxon>Bacillati</taxon>
        <taxon>Cyanobacteriota</taxon>
        <taxon>Cyanophyceae</taxon>
        <taxon>Oscillatoriophycideae</taxon>
        <taxon>Aerosakkonematales</taxon>
        <taxon>Aerosakkonemataceae</taxon>
        <taxon>Floridanema</taxon>
    </lineage>
</organism>
<dbReference type="EMBL" id="MRCE01000004">
    <property type="protein sequence ID" value="OKH39792.1"/>
    <property type="molecule type" value="Genomic_DNA"/>
</dbReference>
<dbReference type="Proteomes" id="UP000185860">
    <property type="component" value="Unassembled WGS sequence"/>
</dbReference>
<dbReference type="GO" id="GO:0016020">
    <property type="term" value="C:membrane"/>
    <property type="evidence" value="ECO:0007669"/>
    <property type="project" value="UniProtKB-SubCell"/>
</dbReference>
<dbReference type="OrthoDB" id="327939at2"/>
<dbReference type="RefSeq" id="WP_073592384.1">
    <property type="nucleotide sequence ID" value="NZ_MRCE01000004.1"/>
</dbReference>